<comment type="caution">
    <text evidence="17">The sequence shown here is derived from an EMBL/GenBank/DDBJ whole genome shotgun (WGS) entry which is preliminary data.</text>
</comment>
<proteinExistence type="inferred from homology"/>
<evidence type="ECO:0000256" key="16">
    <source>
        <dbReference type="HAMAP-Rule" id="MF_01274"/>
    </source>
</evidence>
<evidence type="ECO:0000256" key="13">
    <source>
        <dbReference type="ARBA" id="ARBA00022993"/>
    </source>
</evidence>
<evidence type="ECO:0000256" key="5">
    <source>
        <dbReference type="ARBA" id="ARBA00011738"/>
    </source>
</evidence>
<gene>
    <name evidence="16" type="primary">coaX</name>
    <name evidence="17" type="ORF">LY60_02953</name>
</gene>
<dbReference type="GO" id="GO:0005524">
    <property type="term" value="F:ATP binding"/>
    <property type="evidence" value="ECO:0007669"/>
    <property type="project" value="UniProtKB-UniRule"/>
</dbReference>
<dbReference type="GO" id="GO:0004594">
    <property type="term" value="F:pantothenate kinase activity"/>
    <property type="evidence" value="ECO:0007669"/>
    <property type="project" value="UniProtKB-UniRule"/>
</dbReference>
<comment type="catalytic activity">
    <reaction evidence="1 16">
        <text>(R)-pantothenate + ATP = (R)-4'-phosphopantothenate + ADP + H(+)</text>
        <dbReference type="Rhea" id="RHEA:16373"/>
        <dbReference type="ChEBI" id="CHEBI:10986"/>
        <dbReference type="ChEBI" id="CHEBI:15378"/>
        <dbReference type="ChEBI" id="CHEBI:29032"/>
        <dbReference type="ChEBI" id="CHEBI:30616"/>
        <dbReference type="ChEBI" id="CHEBI:456216"/>
        <dbReference type="EC" id="2.7.1.33"/>
    </reaction>
</comment>
<dbReference type="GO" id="GO:0046872">
    <property type="term" value="F:metal ion binding"/>
    <property type="evidence" value="ECO:0007669"/>
    <property type="project" value="UniProtKB-KW"/>
</dbReference>
<dbReference type="AlphaFoldDB" id="A0A562J5D5"/>
<evidence type="ECO:0000256" key="9">
    <source>
        <dbReference type="ARBA" id="ARBA00022741"/>
    </source>
</evidence>
<evidence type="ECO:0000256" key="4">
    <source>
        <dbReference type="ARBA" id="ARBA00005225"/>
    </source>
</evidence>
<dbReference type="CDD" id="cd24015">
    <property type="entry name" value="ASKHA_NBD_PanK-III"/>
    <property type="match status" value="1"/>
</dbReference>
<feature type="binding site" evidence="16">
    <location>
        <position position="130"/>
    </location>
    <ligand>
        <name>K(+)</name>
        <dbReference type="ChEBI" id="CHEBI:29103"/>
    </ligand>
</feature>
<comment type="caution">
    <text evidence="16">Lacks conserved residue(s) required for the propagation of feature annotation.</text>
</comment>
<sequence>MVLVVDIGNTNIVIGVYNGDDITGSWRMVTRSEKTSDEYGIFILNLLNYNNIKQEEIKSAIVSSVVPNVMHSFQNALKKYFNIEPIIVGPGIKTGITIATDNPREVGADRIVGLVAAYHLYGGEPLIVIDFGTATTYDVLSESGEFKYGITSPGIQISADALWQKTAQLPSVEIKKPKSILARNTITSIQAGLVYGYIGQVEYIVKKIKEELNIENMKVIATGGLGRVMSDETDVIDLYDPQLLFKGLKIIHDKNVK</sequence>
<dbReference type="EMBL" id="VLKH01000010">
    <property type="protein sequence ID" value="TWH78114.1"/>
    <property type="molecule type" value="Genomic_DNA"/>
</dbReference>
<dbReference type="NCBIfam" id="TIGR00671">
    <property type="entry name" value="baf"/>
    <property type="match status" value="1"/>
</dbReference>
<evidence type="ECO:0000256" key="14">
    <source>
        <dbReference type="ARBA" id="ARBA00038036"/>
    </source>
</evidence>
<evidence type="ECO:0000256" key="6">
    <source>
        <dbReference type="ARBA" id="ARBA00012102"/>
    </source>
</evidence>
<comment type="cofactor">
    <cofactor evidence="16">
        <name>NH4(+)</name>
        <dbReference type="ChEBI" id="CHEBI:28938"/>
    </cofactor>
    <cofactor evidence="16">
        <name>K(+)</name>
        <dbReference type="ChEBI" id="CHEBI:29103"/>
    </cofactor>
    <text evidence="16">A monovalent cation. Ammonium or potassium.</text>
</comment>
<dbReference type="NCBIfam" id="NF009855">
    <property type="entry name" value="PRK13321.1"/>
    <property type="match status" value="1"/>
</dbReference>
<dbReference type="NCBIfam" id="NF009848">
    <property type="entry name" value="PRK13318.1-6"/>
    <property type="match status" value="1"/>
</dbReference>
<reference evidence="17 18" key="1">
    <citation type="submission" date="2019-07" db="EMBL/GenBank/DDBJ databases">
        <title>Genomic Encyclopedia of Type Strains, Phase I: the one thousand microbial genomes (KMG-I) project.</title>
        <authorList>
            <person name="Kyrpides N."/>
        </authorList>
    </citation>
    <scope>NUCLEOTIDE SEQUENCE [LARGE SCALE GENOMIC DNA]</scope>
    <source>
        <strain evidence="17 18">DSM 13558</strain>
    </source>
</reference>
<evidence type="ECO:0000256" key="11">
    <source>
        <dbReference type="ARBA" id="ARBA00022840"/>
    </source>
</evidence>
<evidence type="ECO:0000256" key="15">
    <source>
        <dbReference type="ARBA" id="ARBA00040883"/>
    </source>
</evidence>
<evidence type="ECO:0000256" key="1">
    <source>
        <dbReference type="ARBA" id="ARBA00001206"/>
    </source>
</evidence>
<keyword evidence="12 16" id="KW-0630">Potassium</keyword>
<feature type="active site" description="Proton acceptor" evidence="16">
    <location>
        <position position="109"/>
    </location>
</feature>
<keyword evidence="11 16" id="KW-0067">ATP-binding</keyword>
<comment type="pathway">
    <text evidence="4 16">Cofactor biosynthesis; coenzyme A biosynthesis; CoA from (R)-pantothenate: step 1/5.</text>
</comment>
<evidence type="ECO:0000256" key="2">
    <source>
        <dbReference type="ARBA" id="ARBA00001958"/>
    </source>
</evidence>
<dbReference type="Gene3D" id="3.30.420.40">
    <property type="match status" value="2"/>
</dbReference>
<dbReference type="EC" id="2.7.1.33" evidence="6 16"/>
<dbReference type="HAMAP" id="MF_01274">
    <property type="entry name" value="Pantothen_kinase_3"/>
    <property type="match status" value="1"/>
</dbReference>
<keyword evidence="9 16" id="KW-0547">Nucleotide-binding</keyword>
<dbReference type="RefSeq" id="WP_145085328.1">
    <property type="nucleotide sequence ID" value="NZ_DAMBUX010000010.1"/>
</dbReference>
<dbReference type="UniPathway" id="UPA00241">
    <property type="reaction ID" value="UER00352"/>
</dbReference>
<evidence type="ECO:0000256" key="8">
    <source>
        <dbReference type="ARBA" id="ARBA00022679"/>
    </source>
</evidence>
<dbReference type="SUPFAM" id="SSF53067">
    <property type="entry name" value="Actin-like ATPase domain"/>
    <property type="match status" value="2"/>
</dbReference>
<evidence type="ECO:0000313" key="17">
    <source>
        <dbReference type="EMBL" id="TWH78114.1"/>
    </source>
</evidence>
<keyword evidence="13 16" id="KW-0173">Coenzyme A biosynthesis</keyword>
<organism evidence="17 18">
    <name type="scientific">Sedimentibacter saalensis</name>
    <dbReference type="NCBI Taxonomy" id="130788"/>
    <lineage>
        <taxon>Bacteria</taxon>
        <taxon>Bacillati</taxon>
        <taxon>Bacillota</taxon>
        <taxon>Tissierellia</taxon>
        <taxon>Sedimentibacter</taxon>
    </lineage>
</organism>
<dbReference type="PANTHER" id="PTHR34265:SF1">
    <property type="entry name" value="TYPE III PANTOTHENATE KINASE"/>
    <property type="match status" value="1"/>
</dbReference>
<dbReference type="InterPro" id="IPR043129">
    <property type="entry name" value="ATPase_NBD"/>
</dbReference>
<feature type="binding site" evidence="16">
    <location>
        <position position="185"/>
    </location>
    <ligand>
        <name>substrate</name>
    </ligand>
</feature>
<evidence type="ECO:0000256" key="12">
    <source>
        <dbReference type="ARBA" id="ARBA00022958"/>
    </source>
</evidence>
<feature type="binding site" evidence="16">
    <location>
        <begin position="6"/>
        <end position="13"/>
    </location>
    <ligand>
        <name>ATP</name>
        <dbReference type="ChEBI" id="CHEBI:30616"/>
    </ligand>
</feature>
<dbReference type="GO" id="GO:0005737">
    <property type="term" value="C:cytoplasm"/>
    <property type="evidence" value="ECO:0007669"/>
    <property type="project" value="UniProtKB-SubCell"/>
</dbReference>
<evidence type="ECO:0000256" key="10">
    <source>
        <dbReference type="ARBA" id="ARBA00022777"/>
    </source>
</evidence>
<accession>A0A562J5D5</accession>
<feature type="binding site" evidence="16">
    <location>
        <begin position="107"/>
        <end position="110"/>
    </location>
    <ligand>
        <name>substrate</name>
    </ligand>
</feature>
<protein>
    <recommendedName>
        <fullName evidence="15 16">Type III pantothenate kinase</fullName>
        <ecNumber evidence="6 16">2.7.1.33</ecNumber>
    </recommendedName>
    <alternativeName>
        <fullName evidence="16">PanK-III</fullName>
    </alternativeName>
    <alternativeName>
        <fullName evidence="16">Pantothenic acid kinase</fullName>
    </alternativeName>
</protein>
<dbReference type="PANTHER" id="PTHR34265">
    <property type="entry name" value="TYPE III PANTOTHENATE KINASE"/>
    <property type="match status" value="1"/>
</dbReference>
<dbReference type="GO" id="GO:0015937">
    <property type="term" value="P:coenzyme A biosynthetic process"/>
    <property type="evidence" value="ECO:0007669"/>
    <property type="project" value="UniProtKB-UniRule"/>
</dbReference>
<comment type="function">
    <text evidence="16">Catalyzes the phosphorylation of pantothenate (Pan), the first step in CoA biosynthesis.</text>
</comment>
<dbReference type="InterPro" id="IPR004619">
    <property type="entry name" value="Type_III_PanK"/>
</dbReference>
<keyword evidence="8 16" id="KW-0808">Transferase</keyword>
<evidence type="ECO:0000256" key="3">
    <source>
        <dbReference type="ARBA" id="ARBA00004496"/>
    </source>
</evidence>
<dbReference type="OrthoDB" id="9804707at2"/>
<comment type="subunit">
    <text evidence="5 16">Homodimer.</text>
</comment>
<dbReference type="Pfam" id="PF03309">
    <property type="entry name" value="Pan_kinase"/>
    <property type="match status" value="1"/>
</dbReference>
<comment type="cofactor">
    <cofactor evidence="2">
        <name>K(+)</name>
        <dbReference type="ChEBI" id="CHEBI:29103"/>
    </cofactor>
</comment>
<evidence type="ECO:0000256" key="7">
    <source>
        <dbReference type="ARBA" id="ARBA00022490"/>
    </source>
</evidence>
<keyword evidence="16" id="KW-0479">Metal-binding</keyword>
<name>A0A562J5D5_9FIRM</name>
<keyword evidence="10 16" id="KW-0418">Kinase</keyword>
<comment type="similarity">
    <text evidence="14 16">Belongs to the type III pantothenate kinase family.</text>
</comment>
<keyword evidence="7 16" id="KW-0963">Cytoplasm</keyword>
<keyword evidence="18" id="KW-1185">Reference proteome</keyword>
<feature type="binding site" evidence="16">
    <location>
        <position position="133"/>
    </location>
    <ligand>
        <name>ATP</name>
        <dbReference type="ChEBI" id="CHEBI:30616"/>
    </ligand>
</feature>
<evidence type="ECO:0000313" key="18">
    <source>
        <dbReference type="Proteomes" id="UP000315343"/>
    </source>
</evidence>
<comment type="subcellular location">
    <subcellularLocation>
        <location evidence="3 16">Cytoplasm</location>
    </subcellularLocation>
</comment>
<dbReference type="Proteomes" id="UP000315343">
    <property type="component" value="Unassembled WGS sequence"/>
</dbReference>